<accession>F7BLZ6</accession>
<dbReference type="AlphaFoldDB" id="F7BLZ6"/>
<dbReference type="Ensembl" id="ENSCINT00000012476.3">
    <property type="protein sequence ID" value="ENSCINP00000012476.3"/>
    <property type="gene ID" value="ENSCING00000006044.3"/>
</dbReference>
<name>F7BLZ6_CIOIN</name>
<protein>
    <submittedName>
        <fullName evidence="1">Uncharacterized protein</fullName>
    </submittedName>
</protein>
<organism evidence="1 2">
    <name type="scientific">Ciona intestinalis</name>
    <name type="common">Transparent sea squirt</name>
    <name type="synonym">Ascidia intestinalis</name>
    <dbReference type="NCBI Taxonomy" id="7719"/>
    <lineage>
        <taxon>Eukaryota</taxon>
        <taxon>Metazoa</taxon>
        <taxon>Chordata</taxon>
        <taxon>Tunicata</taxon>
        <taxon>Ascidiacea</taxon>
        <taxon>Phlebobranchia</taxon>
        <taxon>Cionidae</taxon>
        <taxon>Ciona</taxon>
    </lineage>
</organism>
<dbReference type="EMBL" id="EAAA01000649">
    <property type="status" value="NOT_ANNOTATED_CDS"/>
    <property type="molecule type" value="Genomic_DNA"/>
</dbReference>
<dbReference type="HOGENOM" id="CLU_3370816_0_0_1"/>
<evidence type="ECO:0000313" key="1">
    <source>
        <dbReference type="Ensembl" id="ENSCINP00000012476.3"/>
    </source>
</evidence>
<reference evidence="1" key="3">
    <citation type="submission" date="2025-08" db="UniProtKB">
        <authorList>
            <consortium name="Ensembl"/>
        </authorList>
    </citation>
    <scope>IDENTIFICATION</scope>
</reference>
<reference evidence="1" key="4">
    <citation type="submission" date="2025-09" db="UniProtKB">
        <authorList>
            <consortium name="Ensembl"/>
        </authorList>
    </citation>
    <scope>IDENTIFICATION</scope>
</reference>
<dbReference type="Proteomes" id="UP000008144">
    <property type="component" value="Chromosome 11"/>
</dbReference>
<sequence>MQPMWMQKVKQVVAPTYSFTFTTNACFIVRNTNTP</sequence>
<evidence type="ECO:0000313" key="2">
    <source>
        <dbReference type="Proteomes" id="UP000008144"/>
    </source>
</evidence>
<proteinExistence type="predicted"/>
<dbReference type="InParanoid" id="F7BLZ6"/>
<keyword evidence="2" id="KW-1185">Reference proteome</keyword>
<reference evidence="1" key="2">
    <citation type="journal article" date="2008" name="Genome Biol.">
        <title>Improved genome assembly and evidence-based global gene model set for the chordate Ciona intestinalis: new insight into intron and operon populations.</title>
        <authorList>
            <person name="Satou Y."/>
            <person name="Mineta K."/>
            <person name="Ogasawara M."/>
            <person name="Sasakura Y."/>
            <person name="Shoguchi E."/>
            <person name="Ueno K."/>
            <person name="Yamada L."/>
            <person name="Matsumoto J."/>
            <person name="Wasserscheid J."/>
            <person name="Dewar K."/>
            <person name="Wiley G.B."/>
            <person name="Macmil S.L."/>
            <person name="Roe B.A."/>
            <person name="Zeller R.W."/>
            <person name="Hastings K.E."/>
            <person name="Lemaire P."/>
            <person name="Lindquist E."/>
            <person name="Endo T."/>
            <person name="Hotta K."/>
            <person name="Inaba K."/>
        </authorList>
    </citation>
    <scope>NUCLEOTIDE SEQUENCE [LARGE SCALE GENOMIC DNA]</scope>
    <source>
        <strain evidence="1">wild type</strain>
    </source>
</reference>
<reference evidence="2" key="1">
    <citation type="journal article" date="2002" name="Science">
        <title>The draft genome of Ciona intestinalis: insights into chordate and vertebrate origins.</title>
        <authorList>
            <person name="Dehal P."/>
            <person name="Satou Y."/>
            <person name="Campbell R.K."/>
            <person name="Chapman J."/>
            <person name="Degnan B."/>
            <person name="De Tomaso A."/>
            <person name="Davidson B."/>
            <person name="Di Gregorio A."/>
            <person name="Gelpke M."/>
            <person name="Goodstein D.M."/>
            <person name="Harafuji N."/>
            <person name="Hastings K.E."/>
            <person name="Ho I."/>
            <person name="Hotta K."/>
            <person name="Huang W."/>
            <person name="Kawashima T."/>
            <person name="Lemaire P."/>
            <person name="Martinez D."/>
            <person name="Meinertzhagen I.A."/>
            <person name="Necula S."/>
            <person name="Nonaka M."/>
            <person name="Putnam N."/>
            <person name="Rash S."/>
            <person name="Saiga H."/>
            <person name="Satake M."/>
            <person name="Terry A."/>
            <person name="Yamada L."/>
            <person name="Wang H.G."/>
            <person name="Awazu S."/>
            <person name="Azumi K."/>
            <person name="Boore J."/>
            <person name="Branno M."/>
            <person name="Chin-Bow S."/>
            <person name="DeSantis R."/>
            <person name="Doyle S."/>
            <person name="Francino P."/>
            <person name="Keys D.N."/>
            <person name="Haga S."/>
            <person name="Hayashi H."/>
            <person name="Hino K."/>
            <person name="Imai K.S."/>
            <person name="Inaba K."/>
            <person name="Kano S."/>
            <person name="Kobayashi K."/>
            <person name="Kobayashi M."/>
            <person name="Lee B.I."/>
            <person name="Makabe K.W."/>
            <person name="Manohar C."/>
            <person name="Matassi G."/>
            <person name="Medina M."/>
            <person name="Mochizuki Y."/>
            <person name="Mount S."/>
            <person name="Morishita T."/>
            <person name="Miura S."/>
            <person name="Nakayama A."/>
            <person name="Nishizaka S."/>
            <person name="Nomoto H."/>
            <person name="Ohta F."/>
            <person name="Oishi K."/>
            <person name="Rigoutsos I."/>
            <person name="Sano M."/>
            <person name="Sasaki A."/>
            <person name="Sasakura Y."/>
            <person name="Shoguchi E."/>
            <person name="Shin-i T."/>
            <person name="Spagnuolo A."/>
            <person name="Stainier D."/>
            <person name="Suzuki M.M."/>
            <person name="Tassy O."/>
            <person name="Takatori N."/>
            <person name="Tokuoka M."/>
            <person name="Yagi K."/>
            <person name="Yoshizaki F."/>
            <person name="Wada S."/>
            <person name="Zhang C."/>
            <person name="Hyatt P.D."/>
            <person name="Larimer F."/>
            <person name="Detter C."/>
            <person name="Doggett N."/>
            <person name="Glavina T."/>
            <person name="Hawkins T."/>
            <person name="Richardson P."/>
            <person name="Lucas S."/>
            <person name="Kohara Y."/>
            <person name="Levine M."/>
            <person name="Satoh N."/>
            <person name="Rokhsar D.S."/>
        </authorList>
    </citation>
    <scope>NUCLEOTIDE SEQUENCE [LARGE SCALE GENOMIC DNA]</scope>
</reference>